<dbReference type="Proteomes" id="UP000299102">
    <property type="component" value="Unassembled WGS sequence"/>
</dbReference>
<protein>
    <submittedName>
        <fullName evidence="2">Uncharacterized protein</fullName>
    </submittedName>
</protein>
<evidence type="ECO:0000256" key="1">
    <source>
        <dbReference type="SAM" id="MobiDB-lite"/>
    </source>
</evidence>
<feature type="compositionally biased region" description="Acidic residues" evidence="1">
    <location>
        <begin position="31"/>
        <end position="40"/>
    </location>
</feature>
<sequence length="76" mass="8820">MYQRFRSSSNPKKYSESMNLNEESSSKQCDLDSDDDDFMEDESKGELHMITPSELHDLMRDLQLSKAKSELLASRL</sequence>
<organism evidence="2 3">
    <name type="scientific">Eumeta variegata</name>
    <name type="common">Bagworm moth</name>
    <name type="synonym">Eumeta japonica</name>
    <dbReference type="NCBI Taxonomy" id="151549"/>
    <lineage>
        <taxon>Eukaryota</taxon>
        <taxon>Metazoa</taxon>
        <taxon>Ecdysozoa</taxon>
        <taxon>Arthropoda</taxon>
        <taxon>Hexapoda</taxon>
        <taxon>Insecta</taxon>
        <taxon>Pterygota</taxon>
        <taxon>Neoptera</taxon>
        <taxon>Endopterygota</taxon>
        <taxon>Lepidoptera</taxon>
        <taxon>Glossata</taxon>
        <taxon>Ditrysia</taxon>
        <taxon>Tineoidea</taxon>
        <taxon>Psychidae</taxon>
        <taxon>Oiketicinae</taxon>
        <taxon>Eumeta</taxon>
    </lineage>
</organism>
<accession>A0A4C1XDI5</accession>
<feature type="compositionally biased region" description="Polar residues" evidence="1">
    <location>
        <begin position="1"/>
        <end position="12"/>
    </location>
</feature>
<proteinExistence type="predicted"/>
<dbReference type="AlphaFoldDB" id="A0A4C1XDI5"/>
<dbReference type="OrthoDB" id="7490920at2759"/>
<dbReference type="EMBL" id="BGZK01000787">
    <property type="protein sequence ID" value="GBP60389.1"/>
    <property type="molecule type" value="Genomic_DNA"/>
</dbReference>
<comment type="caution">
    <text evidence="2">The sequence shown here is derived from an EMBL/GenBank/DDBJ whole genome shotgun (WGS) entry which is preliminary data.</text>
</comment>
<gene>
    <name evidence="2" type="ORF">EVAR_98285_1</name>
</gene>
<evidence type="ECO:0000313" key="3">
    <source>
        <dbReference type="Proteomes" id="UP000299102"/>
    </source>
</evidence>
<name>A0A4C1XDI5_EUMVA</name>
<feature type="compositionally biased region" description="Low complexity" evidence="1">
    <location>
        <begin position="16"/>
        <end position="28"/>
    </location>
</feature>
<keyword evidence="3" id="KW-1185">Reference proteome</keyword>
<evidence type="ECO:0000313" key="2">
    <source>
        <dbReference type="EMBL" id="GBP60389.1"/>
    </source>
</evidence>
<reference evidence="2 3" key="1">
    <citation type="journal article" date="2019" name="Commun. Biol.">
        <title>The bagworm genome reveals a unique fibroin gene that provides high tensile strength.</title>
        <authorList>
            <person name="Kono N."/>
            <person name="Nakamura H."/>
            <person name="Ohtoshi R."/>
            <person name="Tomita M."/>
            <person name="Numata K."/>
            <person name="Arakawa K."/>
        </authorList>
    </citation>
    <scope>NUCLEOTIDE SEQUENCE [LARGE SCALE GENOMIC DNA]</scope>
</reference>
<feature type="region of interest" description="Disordered" evidence="1">
    <location>
        <begin position="1"/>
        <end position="42"/>
    </location>
</feature>